<dbReference type="InterPro" id="IPR013905">
    <property type="entry name" value="Lgl_C_dom"/>
</dbReference>
<dbReference type="PANTHER" id="PTHR10241">
    <property type="entry name" value="LETHAL 2 GIANT LARVAE PROTEIN"/>
    <property type="match status" value="1"/>
</dbReference>
<comment type="subcellular location">
    <subcellularLocation>
        <location evidence="2">Cytoplasm</location>
    </subcellularLocation>
    <subcellularLocation>
        <location evidence="1">Endomembrane system</location>
    </subcellularLocation>
</comment>
<feature type="compositionally biased region" description="Basic and acidic residues" evidence="11">
    <location>
        <begin position="698"/>
        <end position="707"/>
    </location>
</feature>
<evidence type="ECO:0000313" key="14">
    <source>
        <dbReference type="EnsemblMetazoa" id="XP_030840033"/>
    </source>
</evidence>
<dbReference type="RefSeq" id="XP_030840033.1">
    <property type="nucleotide sequence ID" value="XM_030984173.1"/>
</dbReference>
<dbReference type="InterPro" id="IPR036322">
    <property type="entry name" value="WD40_repeat_dom_sf"/>
</dbReference>
<dbReference type="InterPro" id="IPR000664">
    <property type="entry name" value="Lethal2_giant"/>
</dbReference>
<dbReference type="GO" id="GO:0005737">
    <property type="term" value="C:cytoplasm"/>
    <property type="evidence" value="ECO:0000318"/>
    <property type="project" value="GO_Central"/>
</dbReference>
<keyword evidence="8" id="KW-0677">Repeat</keyword>
<dbReference type="GO" id="GO:0032878">
    <property type="term" value="P:regulation of establishment or maintenance of cell polarity"/>
    <property type="evidence" value="ECO:0000318"/>
    <property type="project" value="GO_Central"/>
</dbReference>
<evidence type="ECO:0000256" key="9">
    <source>
        <dbReference type="ARBA" id="ARBA00023136"/>
    </source>
</evidence>
<keyword evidence="7 10" id="KW-0853">WD repeat</keyword>
<dbReference type="Pfam" id="PF08596">
    <property type="entry name" value="Lgl_C"/>
    <property type="match status" value="1"/>
</dbReference>
<keyword evidence="15" id="KW-1185">Reference proteome</keyword>
<evidence type="ECO:0000256" key="7">
    <source>
        <dbReference type="ARBA" id="ARBA00022574"/>
    </source>
</evidence>
<evidence type="ECO:0000256" key="5">
    <source>
        <dbReference type="ARBA" id="ARBA00022490"/>
    </source>
</evidence>
<feature type="domain" description="Lethal giant larvae (Lgl)-like C-terminal" evidence="13">
    <location>
        <begin position="741"/>
        <end position="967"/>
    </location>
</feature>
<dbReference type="AlphaFoldDB" id="A0A7M7NQD3"/>
<proteinExistence type="inferred from homology"/>
<evidence type="ECO:0000256" key="3">
    <source>
        <dbReference type="ARBA" id="ARBA00008070"/>
    </source>
</evidence>
<feature type="domain" description="Lethal giant larvae homologue 2" evidence="12">
    <location>
        <begin position="276"/>
        <end position="375"/>
    </location>
</feature>
<dbReference type="InterPro" id="IPR001680">
    <property type="entry name" value="WD40_rpt"/>
</dbReference>
<name>A0A7M7NQD3_STRPU</name>
<dbReference type="OMA" id="TKNHSRP"/>
<evidence type="ECO:0000313" key="15">
    <source>
        <dbReference type="Proteomes" id="UP000007110"/>
    </source>
</evidence>
<dbReference type="GO" id="GO:0019905">
    <property type="term" value="F:syntaxin binding"/>
    <property type="evidence" value="ECO:0000318"/>
    <property type="project" value="GO_Central"/>
</dbReference>
<accession>A0A7M7NQD3</accession>
<evidence type="ECO:0000256" key="1">
    <source>
        <dbReference type="ARBA" id="ARBA00004308"/>
    </source>
</evidence>
<dbReference type="Pfam" id="PF08366">
    <property type="entry name" value="LLGL"/>
    <property type="match status" value="1"/>
</dbReference>
<evidence type="ECO:0000256" key="6">
    <source>
        <dbReference type="ARBA" id="ARBA00022553"/>
    </source>
</evidence>
<dbReference type="KEGG" id="spu:578619"/>
<evidence type="ECO:0000256" key="2">
    <source>
        <dbReference type="ARBA" id="ARBA00004496"/>
    </source>
</evidence>
<dbReference type="GO" id="GO:0005096">
    <property type="term" value="F:GTPase activator activity"/>
    <property type="evidence" value="ECO:0000318"/>
    <property type="project" value="GO_Central"/>
</dbReference>
<evidence type="ECO:0000256" key="4">
    <source>
        <dbReference type="ARBA" id="ARBA00022483"/>
    </source>
</evidence>
<feature type="compositionally biased region" description="Basic and acidic residues" evidence="11">
    <location>
        <begin position="999"/>
        <end position="1015"/>
    </location>
</feature>
<dbReference type="GO" id="GO:0030864">
    <property type="term" value="C:cortical actin cytoskeleton"/>
    <property type="evidence" value="ECO:0000318"/>
    <property type="project" value="GO_Central"/>
</dbReference>
<dbReference type="GO" id="GO:0005886">
    <property type="term" value="C:plasma membrane"/>
    <property type="evidence" value="ECO:0000318"/>
    <property type="project" value="GO_Central"/>
</dbReference>
<feature type="compositionally biased region" description="Low complexity" evidence="11">
    <location>
        <begin position="1038"/>
        <end position="1051"/>
    </location>
</feature>
<feature type="repeat" description="WD" evidence="10">
    <location>
        <begin position="441"/>
        <end position="464"/>
    </location>
</feature>
<dbReference type="GO" id="GO:0030866">
    <property type="term" value="P:cortical actin cytoskeleton organization"/>
    <property type="evidence" value="ECO:0000318"/>
    <property type="project" value="GO_Central"/>
</dbReference>
<dbReference type="PROSITE" id="PS50082">
    <property type="entry name" value="WD_REPEATS_2"/>
    <property type="match status" value="1"/>
</dbReference>
<evidence type="ECO:0000256" key="11">
    <source>
        <dbReference type="SAM" id="MobiDB-lite"/>
    </source>
</evidence>
<reference evidence="15" key="1">
    <citation type="submission" date="2015-02" db="EMBL/GenBank/DDBJ databases">
        <title>Genome sequencing for Strongylocentrotus purpuratus.</title>
        <authorList>
            <person name="Murali S."/>
            <person name="Liu Y."/>
            <person name="Vee V."/>
            <person name="English A."/>
            <person name="Wang M."/>
            <person name="Skinner E."/>
            <person name="Han Y."/>
            <person name="Muzny D.M."/>
            <person name="Worley K.C."/>
            <person name="Gibbs R.A."/>
        </authorList>
    </citation>
    <scope>NUCLEOTIDE SEQUENCE</scope>
</reference>
<keyword evidence="5" id="KW-0963">Cytoplasm</keyword>
<organism evidence="14 15">
    <name type="scientific">Strongylocentrotus purpuratus</name>
    <name type="common">Purple sea urchin</name>
    <dbReference type="NCBI Taxonomy" id="7668"/>
    <lineage>
        <taxon>Eukaryota</taxon>
        <taxon>Metazoa</taxon>
        <taxon>Echinodermata</taxon>
        <taxon>Eleutherozoa</taxon>
        <taxon>Echinozoa</taxon>
        <taxon>Echinoidea</taxon>
        <taxon>Euechinoidea</taxon>
        <taxon>Echinacea</taxon>
        <taxon>Camarodonta</taxon>
        <taxon>Echinidea</taxon>
        <taxon>Strongylocentrotidae</taxon>
        <taxon>Strongylocentrotus</taxon>
    </lineage>
</organism>
<dbReference type="SUPFAM" id="SSF50978">
    <property type="entry name" value="WD40 repeat-like"/>
    <property type="match status" value="2"/>
</dbReference>
<dbReference type="Pfam" id="PF00400">
    <property type="entry name" value="WD40"/>
    <property type="match status" value="1"/>
</dbReference>
<evidence type="ECO:0000259" key="12">
    <source>
        <dbReference type="Pfam" id="PF08366"/>
    </source>
</evidence>
<feature type="compositionally biased region" description="Basic residues" evidence="11">
    <location>
        <begin position="659"/>
        <end position="677"/>
    </location>
</feature>
<evidence type="ECO:0000256" key="10">
    <source>
        <dbReference type="PROSITE-ProRule" id="PRU00221"/>
    </source>
</evidence>
<dbReference type="PRINTS" id="PR00962">
    <property type="entry name" value="LETHAL2GIANT"/>
</dbReference>
<dbReference type="InParanoid" id="A0A7M7NQD3"/>
<feature type="region of interest" description="Disordered" evidence="11">
    <location>
        <begin position="959"/>
        <end position="1064"/>
    </location>
</feature>
<keyword evidence="9" id="KW-0472">Membrane</keyword>
<reference evidence="14" key="2">
    <citation type="submission" date="2021-01" db="UniProtKB">
        <authorList>
            <consortium name="EnsemblMetazoa"/>
        </authorList>
    </citation>
    <scope>IDENTIFICATION</scope>
</reference>
<dbReference type="PANTHER" id="PTHR10241:SF29">
    <property type="entry name" value="LETHAL(2) GIANT LARVAE PROTEIN"/>
    <property type="match status" value="1"/>
</dbReference>
<dbReference type="Gene3D" id="2.130.10.10">
    <property type="entry name" value="YVTN repeat-like/Quinoprotein amine dehydrogenase"/>
    <property type="match status" value="2"/>
</dbReference>
<feature type="region of interest" description="Disordered" evidence="11">
    <location>
        <begin position="1100"/>
        <end position="1150"/>
    </location>
</feature>
<dbReference type="Proteomes" id="UP000007110">
    <property type="component" value="Unassembled WGS sequence"/>
</dbReference>
<feature type="region of interest" description="Disordered" evidence="11">
    <location>
        <begin position="657"/>
        <end position="707"/>
    </location>
</feature>
<evidence type="ECO:0000259" key="13">
    <source>
        <dbReference type="Pfam" id="PF08596"/>
    </source>
</evidence>
<comment type="similarity">
    <text evidence="3">Belongs to the WD repeat L(2)GL family.</text>
</comment>
<feature type="compositionally biased region" description="Acidic residues" evidence="11">
    <location>
        <begin position="965"/>
        <end position="979"/>
    </location>
</feature>
<feature type="compositionally biased region" description="Low complexity" evidence="11">
    <location>
        <begin position="985"/>
        <end position="998"/>
    </location>
</feature>
<keyword evidence="4" id="KW-0268">Exocytosis</keyword>
<dbReference type="GO" id="GO:0012505">
    <property type="term" value="C:endomembrane system"/>
    <property type="evidence" value="ECO:0007669"/>
    <property type="project" value="UniProtKB-SubCell"/>
</dbReference>
<dbReference type="InterPro" id="IPR013577">
    <property type="entry name" value="LLGL2"/>
</dbReference>
<dbReference type="GO" id="GO:0008593">
    <property type="term" value="P:regulation of Notch signaling pathway"/>
    <property type="evidence" value="ECO:0000318"/>
    <property type="project" value="GO_Central"/>
</dbReference>
<dbReference type="GO" id="GO:0006893">
    <property type="term" value="P:Golgi to plasma membrane transport"/>
    <property type="evidence" value="ECO:0000318"/>
    <property type="project" value="GO_Central"/>
</dbReference>
<dbReference type="SMART" id="SM00320">
    <property type="entry name" value="WD40"/>
    <property type="match status" value="7"/>
</dbReference>
<dbReference type="GO" id="GO:0006887">
    <property type="term" value="P:exocytosis"/>
    <property type="evidence" value="ECO:0007669"/>
    <property type="project" value="UniProtKB-KW"/>
</dbReference>
<dbReference type="GO" id="GO:0045159">
    <property type="term" value="F:myosin II binding"/>
    <property type="evidence" value="ECO:0000318"/>
    <property type="project" value="GO_Central"/>
</dbReference>
<sequence length="1150" mass="126913">MASRMRKLFHRQNAGAIEERRKMRKELFAFNKTVEHGFPNKPTALAYDPKLNIFAIGTSNGVIKIYGAPGVEFMGIHSGDFSVSKLFFLPAQGRIISLLDDNSLHLWEINLKDGGSTMEEVKNFMIEGRLKKISVCCLSSDASRLYLGTEGGNIYLLDVESFDLEDHIVYQDVVMQKLNDSPSSSVPDDFKVNPGAVEAIAQHPSDKDRLLIGYNRGLMIIWRQSELMLEASFVGHQIESLCWHRDGTHFTSSHNDGSYQVWKVSGASSPAKEPLVPYGPFPCKAIPKILYLTTKSEPFTIFSGGMPRASYGDRHVVTVIQDKTQHVVFDFTSKVIDFFTMSNVNDEDEFDEPHSLVVLVEEEIVFIDLQTKGWPTFQLPYLSSLHASAITSSNYICNVPSQLWEKIQEVGEHQQQNVMSTRDFPVIGGKNLVEPPAYHDLLLTGHEDGSIRFWDASASAMKYLYQVNVAQLFTAEGGEQNGSPGVVEAEEEWPPFRKVGNFDPFSDDPRFGVQKVVLCPQSGTLVAGGTAGQVVVMKMGEDEEEKKTIEVVQAKIVVDDKFVWKGHEALPVREEPFKFPRGFQVELVAQAHPPAAITALAFQSTWGIIAFGTSHGFSLIDTTLKRLIVSHCTLNPHDLSVTGEHMSRRMSLTKSLRASLRRVRQKRGTTKPRKQRERRSNDTGGKVIEGSDNTPTTPEKESRGRGFDDADLVPIERKIEARSEDPKVSMVRYVYFANTFVRDAHTATPSLWVGTNAGVIYIYSLGVPTGENRLQGNVVAEISKEIKLKHGAPINSMVVVDSDNNPLPDPIEVQHECAKPPNMSGHNLIVCSEEQFKVFALPSLKPRYKTKLTAMDGSKVRKVAFINYRSRNNDSYSENHISCLTNQGELGIYSIPHLKRQDHYQALRRENVTGIASLLFTPRGEGMYLLSPSEFERFTMSASTVTEPLCMLELAEGMRPVPPEPEVEPEPEPAAEATEEGAGGDADAAAAAAGAEVAQEAKPDAEEQEPGEKDAMLPSEDPPAATLQNGPSEEAEAEAPTAGGDAETAAAIQQEVDNQTADELVNEVDELLAKTGINISIEGETDDNPDITIDEVKEYDNKPKEEIVNGTAADPDEGVVNKEPAPAVNGETETNEVNGEPQLEKLQIEE</sequence>
<keyword evidence="6" id="KW-0597">Phosphoprotein</keyword>
<dbReference type="GO" id="GO:0051294">
    <property type="term" value="P:establishment of spindle orientation"/>
    <property type="evidence" value="ECO:0000318"/>
    <property type="project" value="GO_Central"/>
</dbReference>
<dbReference type="GeneID" id="578619"/>
<dbReference type="InterPro" id="IPR015943">
    <property type="entry name" value="WD40/YVTN_repeat-like_dom_sf"/>
</dbReference>
<feature type="compositionally biased region" description="Low complexity" evidence="11">
    <location>
        <begin position="1128"/>
        <end position="1140"/>
    </location>
</feature>
<protein>
    <submittedName>
        <fullName evidence="14">Uncharacterized protein</fullName>
    </submittedName>
</protein>
<evidence type="ECO:0000256" key="8">
    <source>
        <dbReference type="ARBA" id="ARBA00022737"/>
    </source>
</evidence>
<dbReference type="EnsemblMetazoa" id="XM_030984173">
    <property type="protein sequence ID" value="XP_030840033"/>
    <property type="gene ID" value="LOC578619"/>
</dbReference>
<dbReference type="FunCoup" id="A0A7M7NQD3">
    <property type="interactions" value="583"/>
</dbReference>
<dbReference type="OrthoDB" id="19944at2759"/>